<dbReference type="Pfam" id="PF03864">
    <property type="entry name" value="Phage_cap_E"/>
    <property type="match status" value="1"/>
</dbReference>
<dbReference type="STRING" id="1434232.MAIT1_05269"/>
<evidence type="ECO:0000313" key="2">
    <source>
        <dbReference type="Proteomes" id="UP000194003"/>
    </source>
</evidence>
<dbReference type="RefSeq" id="WP_085442255.1">
    <property type="nucleotide sequence ID" value="NZ_LVJN01000019.1"/>
</dbReference>
<comment type="caution">
    <text evidence="1">The sequence shown here is derived from an EMBL/GenBank/DDBJ whole genome shotgun (WGS) entry which is preliminary data.</text>
</comment>
<name>A0A1Y2K4J0_9PROT</name>
<evidence type="ECO:0000313" key="1">
    <source>
        <dbReference type="EMBL" id="OSM04149.1"/>
    </source>
</evidence>
<dbReference type="EMBL" id="LVJN01000019">
    <property type="protein sequence ID" value="OSM04149.1"/>
    <property type="molecule type" value="Genomic_DNA"/>
</dbReference>
<gene>
    <name evidence="1" type="ORF">MAIT1_05269</name>
</gene>
<accession>A0A1Y2K4J0</accession>
<reference evidence="1 2" key="1">
    <citation type="journal article" date="2016" name="BMC Genomics">
        <title>Combined genomic and structural analyses of a cultured magnetotactic bacterium reveals its niche adaptation to a dynamic environment.</title>
        <authorList>
            <person name="Araujo A.C."/>
            <person name="Morillo V."/>
            <person name="Cypriano J."/>
            <person name="Teixeira L.C."/>
            <person name="Leao P."/>
            <person name="Lyra S."/>
            <person name="Almeida L.G."/>
            <person name="Bazylinski D.A."/>
            <person name="Vasconcellos A.T."/>
            <person name="Abreu F."/>
            <person name="Lins U."/>
        </authorList>
    </citation>
    <scope>NUCLEOTIDE SEQUENCE [LARGE SCALE GENOMIC DNA]</scope>
    <source>
        <strain evidence="1 2">IT-1</strain>
    </source>
</reference>
<protein>
    <submittedName>
        <fullName evidence="1">Putative phage protein GP20</fullName>
    </submittedName>
</protein>
<sequence>MGALDVFNSNAFSLVSLTDAINKMPFVPGRIGQMGLFHEQGVATTTVLIEEREGSLNLVETTARGAPAIQNTNNKRKARSLTVPHIALEDTILADEVQNLRAFGSESNLEGVQTVVNNRLEEMARKIDATLEHLRIGAIKGQILDADGATVLYDLFTEFGVSQHTEIDFDLDNASPVPGAVKKKCHDIRRKIEDELGAQPYDHIHAICGADFFDDLITHSEVKEAYERYADGLFLRQGQARGSFEYAGIVWEEYRGKVGSVDFNDAAKARFFPVGVPGLFRQYNAPADFVETVNTIGLPRYAKQAIDQQFQRWVMLHVQSNPLPICTRPRVLIKAKRT</sequence>
<proteinExistence type="predicted"/>
<dbReference type="Proteomes" id="UP000194003">
    <property type="component" value="Unassembled WGS sequence"/>
</dbReference>
<organism evidence="1 2">
    <name type="scientific">Magnetofaba australis IT-1</name>
    <dbReference type="NCBI Taxonomy" id="1434232"/>
    <lineage>
        <taxon>Bacteria</taxon>
        <taxon>Pseudomonadati</taxon>
        <taxon>Pseudomonadota</taxon>
        <taxon>Magnetococcia</taxon>
        <taxon>Magnetococcales</taxon>
        <taxon>Magnetococcaceae</taxon>
        <taxon>Magnetofaba</taxon>
    </lineage>
</organism>
<dbReference type="InterPro" id="IPR005564">
    <property type="entry name" value="Major_capsid_GpE"/>
</dbReference>
<keyword evidence="2" id="KW-1185">Reference proteome</keyword>
<dbReference type="AlphaFoldDB" id="A0A1Y2K4J0"/>
<dbReference type="OrthoDB" id="6388191at2"/>